<feature type="transmembrane region" description="Helical" evidence="1">
    <location>
        <begin position="12"/>
        <end position="32"/>
    </location>
</feature>
<evidence type="ECO:0000256" key="1">
    <source>
        <dbReference type="SAM" id="Phobius"/>
    </source>
</evidence>
<dbReference type="RefSeq" id="WP_310927326.1">
    <property type="nucleotide sequence ID" value="NZ_JAMQOQ010000001.1"/>
</dbReference>
<keyword evidence="1" id="KW-1133">Transmembrane helix</keyword>
<proteinExistence type="predicted"/>
<keyword evidence="3" id="KW-1185">Reference proteome</keyword>
<keyword evidence="1" id="KW-0812">Transmembrane</keyword>
<dbReference type="Proteomes" id="UP001254813">
    <property type="component" value="Unassembled WGS sequence"/>
</dbReference>
<keyword evidence="1" id="KW-0472">Membrane</keyword>
<sequence length="64" mass="6858">MKAADLANSVSGGWGGILYGFVFLTAFVASVFNASINPFAVLVVGILLIFVPFAWQSYKEAIEE</sequence>
<reference evidence="2 3" key="1">
    <citation type="submission" date="2022-06" db="EMBL/GenBank/DDBJ databases">
        <title>Halogeometricum sp. a new haloarchaeum isolate from saline soil.</title>
        <authorList>
            <person name="Strakova D."/>
            <person name="Galisteo C."/>
            <person name="Sanchez-Porro C."/>
            <person name="Ventosa A."/>
        </authorList>
    </citation>
    <scope>NUCLEOTIDE SEQUENCE [LARGE SCALE GENOMIC DNA]</scope>
    <source>
        <strain evidence="3">S3BR25-2</strain>
    </source>
</reference>
<evidence type="ECO:0000313" key="2">
    <source>
        <dbReference type="EMBL" id="MDS0293515.1"/>
    </source>
</evidence>
<protein>
    <submittedName>
        <fullName evidence="2">Uncharacterized protein</fullName>
    </submittedName>
</protein>
<dbReference type="EMBL" id="JAMQOQ010000001">
    <property type="protein sequence ID" value="MDS0293515.1"/>
    <property type="molecule type" value="Genomic_DNA"/>
</dbReference>
<organism evidence="2 3">
    <name type="scientific">Halogeometricum luteum</name>
    <dbReference type="NCBI Taxonomy" id="2950537"/>
    <lineage>
        <taxon>Archaea</taxon>
        <taxon>Methanobacteriati</taxon>
        <taxon>Methanobacteriota</taxon>
        <taxon>Stenosarchaea group</taxon>
        <taxon>Halobacteria</taxon>
        <taxon>Halobacteriales</taxon>
        <taxon>Haloferacaceae</taxon>
        <taxon>Halogeometricum</taxon>
    </lineage>
</organism>
<accession>A0ABU2FYA4</accession>
<name>A0ABU2FYA4_9EURY</name>
<feature type="transmembrane region" description="Helical" evidence="1">
    <location>
        <begin position="39"/>
        <end position="58"/>
    </location>
</feature>
<comment type="caution">
    <text evidence="2">The sequence shown here is derived from an EMBL/GenBank/DDBJ whole genome shotgun (WGS) entry which is preliminary data.</text>
</comment>
<gene>
    <name evidence="2" type="ORF">NDI79_04915</name>
</gene>
<evidence type="ECO:0000313" key="3">
    <source>
        <dbReference type="Proteomes" id="UP001254813"/>
    </source>
</evidence>